<evidence type="ECO:0000256" key="10">
    <source>
        <dbReference type="HAMAP-Rule" id="MF_01318"/>
    </source>
</evidence>
<dbReference type="Gene3D" id="3.40.50.790">
    <property type="match status" value="1"/>
</dbReference>
<gene>
    <name evidence="10" type="primary">rplA</name>
    <name evidence="12" type="ORF">HNQ64_001265</name>
</gene>
<organism evidence="12 13">
    <name type="scientific">Prosthecobacter dejongeii</name>
    <dbReference type="NCBI Taxonomy" id="48465"/>
    <lineage>
        <taxon>Bacteria</taxon>
        <taxon>Pseudomonadati</taxon>
        <taxon>Verrucomicrobiota</taxon>
        <taxon>Verrucomicrobiia</taxon>
        <taxon>Verrucomicrobiales</taxon>
        <taxon>Verrucomicrobiaceae</taxon>
        <taxon>Prosthecobacter</taxon>
    </lineage>
</organism>
<comment type="function">
    <text evidence="10">Protein L1 is also a translational repressor protein, it controls the translation of the L11 operon by binding to its mRNA.</text>
</comment>
<dbReference type="InterPro" id="IPR023673">
    <property type="entry name" value="Ribosomal_uL1_CS"/>
</dbReference>
<dbReference type="PROSITE" id="PS01199">
    <property type="entry name" value="RIBOSOMAL_L1"/>
    <property type="match status" value="1"/>
</dbReference>
<keyword evidence="6 10" id="KW-0694">RNA-binding</keyword>
<dbReference type="GO" id="GO:0006417">
    <property type="term" value="P:regulation of translation"/>
    <property type="evidence" value="ECO:0007669"/>
    <property type="project" value="UniProtKB-KW"/>
</dbReference>
<dbReference type="InterPro" id="IPR028364">
    <property type="entry name" value="Ribosomal_uL1/biogenesis"/>
</dbReference>
<evidence type="ECO:0000313" key="13">
    <source>
        <dbReference type="Proteomes" id="UP000534294"/>
    </source>
</evidence>
<evidence type="ECO:0000256" key="9">
    <source>
        <dbReference type="ARBA" id="ARBA00035241"/>
    </source>
</evidence>
<evidence type="ECO:0000256" key="5">
    <source>
        <dbReference type="ARBA" id="ARBA00022845"/>
    </source>
</evidence>
<dbReference type="InterPro" id="IPR005878">
    <property type="entry name" value="Ribosom_uL1_bac-type"/>
</dbReference>
<dbReference type="Proteomes" id="UP000534294">
    <property type="component" value="Unassembled WGS sequence"/>
</dbReference>
<dbReference type="GO" id="GO:0015934">
    <property type="term" value="C:large ribosomal subunit"/>
    <property type="evidence" value="ECO:0007669"/>
    <property type="project" value="InterPro"/>
</dbReference>
<keyword evidence="2 10" id="KW-0678">Repressor</keyword>
<dbReference type="CDD" id="cd00403">
    <property type="entry name" value="Ribosomal_L1"/>
    <property type="match status" value="1"/>
</dbReference>
<dbReference type="PIRSF" id="PIRSF002155">
    <property type="entry name" value="Ribosomal_L1"/>
    <property type="match status" value="1"/>
</dbReference>
<keyword evidence="4 10" id="KW-0699">rRNA-binding</keyword>
<dbReference type="EMBL" id="JACHIF010000002">
    <property type="protein sequence ID" value="MBB5037023.1"/>
    <property type="molecule type" value="Genomic_DNA"/>
</dbReference>
<dbReference type="GO" id="GO:0006412">
    <property type="term" value="P:translation"/>
    <property type="evidence" value="ECO:0007669"/>
    <property type="project" value="UniProtKB-UniRule"/>
</dbReference>
<dbReference type="Gene3D" id="3.30.190.20">
    <property type="match status" value="1"/>
</dbReference>
<dbReference type="PANTHER" id="PTHR36427:SF3">
    <property type="entry name" value="LARGE RIBOSOMAL SUBUNIT PROTEIN UL1M"/>
    <property type="match status" value="1"/>
</dbReference>
<dbReference type="PANTHER" id="PTHR36427">
    <property type="entry name" value="54S RIBOSOMAL PROTEIN L1, MITOCHONDRIAL"/>
    <property type="match status" value="1"/>
</dbReference>
<evidence type="ECO:0000256" key="4">
    <source>
        <dbReference type="ARBA" id="ARBA00022730"/>
    </source>
</evidence>
<dbReference type="GO" id="GO:0000049">
    <property type="term" value="F:tRNA binding"/>
    <property type="evidence" value="ECO:0007669"/>
    <property type="project" value="UniProtKB-KW"/>
</dbReference>
<keyword evidence="8 10" id="KW-0687">Ribonucleoprotein</keyword>
<reference evidence="12 13" key="1">
    <citation type="submission" date="2020-08" db="EMBL/GenBank/DDBJ databases">
        <title>Genomic Encyclopedia of Type Strains, Phase IV (KMG-IV): sequencing the most valuable type-strain genomes for metagenomic binning, comparative biology and taxonomic classification.</title>
        <authorList>
            <person name="Goeker M."/>
        </authorList>
    </citation>
    <scope>NUCLEOTIDE SEQUENCE [LARGE SCALE GENOMIC DNA]</scope>
    <source>
        <strain evidence="12 13">DSM 12251</strain>
    </source>
</reference>
<keyword evidence="5 10" id="KW-0810">Translation regulation</keyword>
<keyword evidence="3 10" id="KW-0820">tRNA-binding</keyword>
<dbReference type="HAMAP" id="MF_01318_B">
    <property type="entry name" value="Ribosomal_uL1_B"/>
    <property type="match status" value="1"/>
</dbReference>
<dbReference type="GO" id="GO:0003735">
    <property type="term" value="F:structural constituent of ribosome"/>
    <property type="evidence" value="ECO:0007669"/>
    <property type="project" value="InterPro"/>
</dbReference>
<dbReference type="GO" id="GO:0019843">
    <property type="term" value="F:rRNA binding"/>
    <property type="evidence" value="ECO:0007669"/>
    <property type="project" value="UniProtKB-UniRule"/>
</dbReference>
<evidence type="ECO:0000256" key="6">
    <source>
        <dbReference type="ARBA" id="ARBA00022884"/>
    </source>
</evidence>
<evidence type="ECO:0000256" key="8">
    <source>
        <dbReference type="ARBA" id="ARBA00023274"/>
    </source>
</evidence>
<accession>A0A7W8DP34</accession>
<keyword evidence="13" id="KW-1185">Reference proteome</keyword>
<evidence type="ECO:0000256" key="1">
    <source>
        <dbReference type="ARBA" id="ARBA00010531"/>
    </source>
</evidence>
<sequence length="232" mass="24400">MITRSKRYKKAAEMVPAGKIFSLEEAAELVRKLPGTKFNQTVTLSFHMGVDPKKGDQMVRGTCPLPHGSGKSVRVAVFATGAAADAAKAAGAEVVGYEDVIAQVKEGKMDFDVAIATPAAMNEVRKLGKQLGPRGLMPNPRTGTVTDDVAGAVKAVKAGRVDFKLDKNGNIAATIGKVEFDVTSLAENGSALIDAIVRAKPASARGKYVQSITLASTMSPALRIDVSKYVKL</sequence>
<evidence type="ECO:0000256" key="11">
    <source>
        <dbReference type="RuleBase" id="RU000659"/>
    </source>
</evidence>
<comment type="similarity">
    <text evidence="1 10 11">Belongs to the universal ribosomal protein uL1 family.</text>
</comment>
<keyword evidence="7 10" id="KW-0689">Ribosomal protein</keyword>
<dbReference type="Pfam" id="PF00687">
    <property type="entry name" value="Ribosomal_L1"/>
    <property type="match status" value="1"/>
</dbReference>
<proteinExistence type="inferred from homology"/>
<protein>
    <recommendedName>
        <fullName evidence="9 10">Large ribosomal subunit protein uL1</fullName>
    </recommendedName>
</protein>
<dbReference type="AlphaFoldDB" id="A0A7W8DP34"/>
<dbReference type="RefSeq" id="WP_184206509.1">
    <property type="nucleotide sequence ID" value="NZ_JACHIF010000002.1"/>
</dbReference>
<evidence type="ECO:0000256" key="7">
    <source>
        <dbReference type="ARBA" id="ARBA00022980"/>
    </source>
</evidence>
<dbReference type="NCBIfam" id="TIGR01169">
    <property type="entry name" value="rplA_bact"/>
    <property type="match status" value="1"/>
</dbReference>
<dbReference type="InterPro" id="IPR016095">
    <property type="entry name" value="Ribosomal_uL1_3-a/b-sand"/>
</dbReference>
<evidence type="ECO:0000256" key="2">
    <source>
        <dbReference type="ARBA" id="ARBA00022491"/>
    </source>
</evidence>
<dbReference type="SUPFAM" id="SSF56808">
    <property type="entry name" value="Ribosomal protein L1"/>
    <property type="match status" value="1"/>
</dbReference>
<comment type="function">
    <text evidence="10">Binds directly to 23S rRNA. The L1 stalk is quite mobile in the ribosome, and is involved in E site tRNA release.</text>
</comment>
<name>A0A7W8DP34_9BACT</name>
<dbReference type="FunFam" id="3.40.50.790:FF:000001">
    <property type="entry name" value="50S ribosomal protein L1"/>
    <property type="match status" value="1"/>
</dbReference>
<evidence type="ECO:0000256" key="3">
    <source>
        <dbReference type="ARBA" id="ARBA00022555"/>
    </source>
</evidence>
<comment type="subunit">
    <text evidence="10">Part of the 50S ribosomal subunit.</text>
</comment>
<comment type="caution">
    <text evidence="12">The sequence shown here is derived from an EMBL/GenBank/DDBJ whole genome shotgun (WGS) entry which is preliminary data.</text>
</comment>
<evidence type="ECO:0000313" key="12">
    <source>
        <dbReference type="EMBL" id="MBB5037023.1"/>
    </source>
</evidence>
<dbReference type="InterPro" id="IPR002143">
    <property type="entry name" value="Ribosomal_uL1"/>
</dbReference>
<dbReference type="InterPro" id="IPR023674">
    <property type="entry name" value="Ribosomal_uL1-like"/>
</dbReference>